<dbReference type="STRING" id="2017.SAMN05444320_106569"/>
<name>A0A1M5HI50_STRHI</name>
<sequence>MGQSGVDRDRVDPRERSRPRNAAGNASGNAAVGSAVVEDAVPDGNATGDVVCLGESLAVFVPDAEEPGRYLLTIGGAESNVARHLARAGLPVRWVGAVGEDDLGRAVLDHLRASGVDVAAVRVDPERPTGLYVKEPDAGGSRMRYYRSGSAASALGPDFLATLDLTTARLVHLTGITAALSPSCRALLRTAMDPGRRRSSPLVSFDVNWRPVLWRDQDARVLTELANAADVVFVGEDEAEALWGTGDPDRVRALLPAPTTVVVKQGARGATLVEGGTAVFQPALAVDVVEPVGAGDAFAAGFLAATLAGAEPAHRLRAGHLLAAATLCSREDVGDPLPADRVAALLAADAATWAAARVTREGVAPR</sequence>
<dbReference type="PANTHER" id="PTHR43320">
    <property type="entry name" value="SUGAR KINASE"/>
    <property type="match status" value="1"/>
</dbReference>
<feature type="region of interest" description="Disordered" evidence="4">
    <location>
        <begin position="1"/>
        <end position="30"/>
    </location>
</feature>
<dbReference type="InterPro" id="IPR029056">
    <property type="entry name" value="Ribokinase-like"/>
</dbReference>
<feature type="domain" description="Carbohydrate kinase PfkB" evidence="5">
    <location>
        <begin position="49"/>
        <end position="331"/>
    </location>
</feature>
<dbReference type="InterPro" id="IPR011611">
    <property type="entry name" value="PfkB_dom"/>
</dbReference>
<feature type="compositionally biased region" description="Low complexity" evidence="4">
    <location>
        <begin position="21"/>
        <end position="30"/>
    </location>
</feature>
<keyword evidence="2" id="KW-0808">Transferase</keyword>
<dbReference type="OrthoDB" id="9808601at2"/>
<protein>
    <submittedName>
        <fullName evidence="6">2-dehydro-3-deoxygluconokinase</fullName>
    </submittedName>
</protein>
<dbReference type="GO" id="GO:0016301">
    <property type="term" value="F:kinase activity"/>
    <property type="evidence" value="ECO:0007669"/>
    <property type="project" value="UniProtKB-KW"/>
</dbReference>
<dbReference type="InterPro" id="IPR052700">
    <property type="entry name" value="Carb_kinase_PfkB-like"/>
</dbReference>
<dbReference type="EMBL" id="FQVN01000006">
    <property type="protein sequence ID" value="SHG15568.1"/>
    <property type="molecule type" value="Genomic_DNA"/>
</dbReference>
<evidence type="ECO:0000313" key="7">
    <source>
        <dbReference type="Proteomes" id="UP000184501"/>
    </source>
</evidence>
<dbReference type="AlphaFoldDB" id="A0A1M5HI50"/>
<evidence type="ECO:0000256" key="4">
    <source>
        <dbReference type="SAM" id="MobiDB-lite"/>
    </source>
</evidence>
<evidence type="ECO:0000313" key="6">
    <source>
        <dbReference type="EMBL" id="SHG15568.1"/>
    </source>
</evidence>
<comment type="similarity">
    <text evidence="1">Belongs to the carbohydrate kinase PfkB family.</text>
</comment>
<feature type="compositionally biased region" description="Basic and acidic residues" evidence="4">
    <location>
        <begin position="1"/>
        <end position="18"/>
    </location>
</feature>
<evidence type="ECO:0000256" key="2">
    <source>
        <dbReference type="ARBA" id="ARBA00022679"/>
    </source>
</evidence>
<keyword evidence="7" id="KW-1185">Reference proteome</keyword>
<dbReference type="Gene3D" id="3.40.1190.20">
    <property type="match status" value="1"/>
</dbReference>
<keyword evidence="3 6" id="KW-0418">Kinase</keyword>
<evidence type="ECO:0000256" key="3">
    <source>
        <dbReference type="ARBA" id="ARBA00022777"/>
    </source>
</evidence>
<evidence type="ECO:0000259" key="5">
    <source>
        <dbReference type="Pfam" id="PF00294"/>
    </source>
</evidence>
<dbReference type="Pfam" id="PF00294">
    <property type="entry name" value="PfkB"/>
    <property type="match status" value="1"/>
</dbReference>
<gene>
    <name evidence="6" type="ORF">SAMN05444320_106569</name>
</gene>
<dbReference type="PANTHER" id="PTHR43320:SF2">
    <property type="entry name" value="2-DEHYDRO-3-DEOXYGLUCONOKINASE_2-DEHYDRO-3-DEOXYGALACTONOKINASE"/>
    <property type="match status" value="1"/>
</dbReference>
<evidence type="ECO:0000256" key="1">
    <source>
        <dbReference type="ARBA" id="ARBA00010688"/>
    </source>
</evidence>
<reference evidence="6 7" key="1">
    <citation type="submission" date="2016-11" db="EMBL/GenBank/DDBJ databases">
        <authorList>
            <person name="Jaros S."/>
            <person name="Januszkiewicz K."/>
            <person name="Wedrychowicz H."/>
        </authorList>
    </citation>
    <scope>NUCLEOTIDE SEQUENCE [LARGE SCALE GENOMIC DNA]</scope>
    <source>
        <strain evidence="6 7">DSM 44523</strain>
    </source>
</reference>
<dbReference type="SUPFAM" id="SSF53613">
    <property type="entry name" value="Ribokinase-like"/>
    <property type="match status" value="1"/>
</dbReference>
<proteinExistence type="inferred from homology"/>
<accession>A0A1M5HI50</accession>
<dbReference type="CDD" id="cd01166">
    <property type="entry name" value="KdgK"/>
    <property type="match status" value="1"/>
</dbReference>
<dbReference type="Proteomes" id="UP000184501">
    <property type="component" value="Unassembled WGS sequence"/>
</dbReference>
<organism evidence="6 7">
    <name type="scientific">Streptoalloteichus hindustanus</name>
    <dbReference type="NCBI Taxonomy" id="2017"/>
    <lineage>
        <taxon>Bacteria</taxon>
        <taxon>Bacillati</taxon>
        <taxon>Actinomycetota</taxon>
        <taxon>Actinomycetes</taxon>
        <taxon>Pseudonocardiales</taxon>
        <taxon>Pseudonocardiaceae</taxon>
        <taxon>Streptoalloteichus</taxon>
    </lineage>
</organism>